<comment type="caution">
    <text evidence="1">The sequence shown here is derived from an EMBL/GenBank/DDBJ whole genome shotgun (WGS) entry which is preliminary data.</text>
</comment>
<evidence type="ECO:0000313" key="2">
    <source>
        <dbReference type="Proteomes" id="UP001243375"/>
    </source>
</evidence>
<protein>
    <submittedName>
        <fullName evidence="1">Uncharacterized protein</fullName>
    </submittedName>
</protein>
<evidence type="ECO:0000313" key="1">
    <source>
        <dbReference type="EMBL" id="KAJ9117442.1"/>
    </source>
</evidence>
<dbReference type="Proteomes" id="UP001243375">
    <property type="component" value="Unassembled WGS sequence"/>
</dbReference>
<keyword evidence="2" id="KW-1185">Reference proteome</keyword>
<accession>A0ACC2X0Q8</accession>
<proteinExistence type="predicted"/>
<gene>
    <name evidence="1" type="ORF">QFC22_004292</name>
</gene>
<organism evidence="1 2">
    <name type="scientific">Naganishia vaughanmartiniae</name>
    <dbReference type="NCBI Taxonomy" id="1424756"/>
    <lineage>
        <taxon>Eukaryota</taxon>
        <taxon>Fungi</taxon>
        <taxon>Dikarya</taxon>
        <taxon>Basidiomycota</taxon>
        <taxon>Agaricomycotina</taxon>
        <taxon>Tremellomycetes</taxon>
        <taxon>Filobasidiales</taxon>
        <taxon>Filobasidiaceae</taxon>
        <taxon>Naganishia</taxon>
    </lineage>
</organism>
<dbReference type="EMBL" id="JASBWU010000012">
    <property type="protein sequence ID" value="KAJ9117442.1"/>
    <property type="molecule type" value="Genomic_DNA"/>
</dbReference>
<reference evidence="1" key="1">
    <citation type="submission" date="2023-04" db="EMBL/GenBank/DDBJ databases">
        <title>Draft Genome sequencing of Naganishia species isolated from polar environments using Oxford Nanopore Technology.</title>
        <authorList>
            <person name="Leo P."/>
            <person name="Venkateswaran K."/>
        </authorList>
    </citation>
    <scope>NUCLEOTIDE SEQUENCE</scope>
    <source>
        <strain evidence="1">MNA-CCFEE 5425</strain>
    </source>
</reference>
<name>A0ACC2X0Q8_9TREE</name>
<sequence>MPGAEYWTDDYWVNHPPDDPSFNWRWPVDYYRRFVSNSGYVEDSFVSPGVRVPSIDRTFNPAEIDTYTPDLTAFFKRGGKVIQYTGWNDDRGGNGAWLFGGHGQRSKAYYPDEEPWDGTCYQVSTKKQYRYLHLLHDYDKEQTGPVNVQAALVDWVEKGVPVDHLIATNYEPAPDQLSVKVNYTRKLCPVKQGRRIITPSL</sequence>